<gene>
    <name evidence="2" type="ORF">J2W52_001386</name>
</gene>
<dbReference type="Proteomes" id="UP001250791">
    <property type="component" value="Unassembled WGS sequence"/>
</dbReference>
<proteinExistence type="predicted"/>
<reference evidence="2 3" key="1">
    <citation type="submission" date="2023-07" db="EMBL/GenBank/DDBJ databases">
        <title>Sorghum-associated microbial communities from plants grown in Nebraska, USA.</title>
        <authorList>
            <person name="Schachtman D."/>
        </authorList>
    </citation>
    <scope>NUCLEOTIDE SEQUENCE [LARGE SCALE GENOMIC DNA]</scope>
    <source>
        <strain evidence="2 3">3199</strain>
    </source>
</reference>
<protein>
    <submittedName>
        <fullName evidence="2">Uncharacterized protein</fullName>
    </submittedName>
</protein>
<keyword evidence="3" id="KW-1185">Reference proteome</keyword>
<evidence type="ECO:0000256" key="1">
    <source>
        <dbReference type="SAM" id="Phobius"/>
    </source>
</evidence>
<sequence length="55" mass="5236">MCKSKDRADGVMTTVPAGVIAIAVTGMVTAAGIAAAIGMTDGGTTVAIIIAVMAA</sequence>
<feature type="transmembrane region" description="Helical" evidence="1">
    <location>
        <begin position="12"/>
        <end position="37"/>
    </location>
</feature>
<organism evidence="2 3">
    <name type="scientific">Rhizobium miluonense</name>
    <dbReference type="NCBI Taxonomy" id="411945"/>
    <lineage>
        <taxon>Bacteria</taxon>
        <taxon>Pseudomonadati</taxon>
        <taxon>Pseudomonadota</taxon>
        <taxon>Alphaproteobacteria</taxon>
        <taxon>Hyphomicrobiales</taxon>
        <taxon>Rhizobiaceae</taxon>
        <taxon>Rhizobium/Agrobacterium group</taxon>
        <taxon>Rhizobium</taxon>
    </lineage>
</organism>
<evidence type="ECO:0000313" key="3">
    <source>
        <dbReference type="Proteomes" id="UP001250791"/>
    </source>
</evidence>
<evidence type="ECO:0000313" key="2">
    <source>
        <dbReference type="EMBL" id="MDR6899798.1"/>
    </source>
</evidence>
<dbReference type="EMBL" id="JAVDUP010000001">
    <property type="protein sequence ID" value="MDR6899798.1"/>
    <property type="molecule type" value="Genomic_DNA"/>
</dbReference>
<keyword evidence="1" id="KW-0812">Transmembrane</keyword>
<comment type="caution">
    <text evidence="2">The sequence shown here is derived from an EMBL/GenBank/DDBJ whole genome shotgun (WGS) entry which is preliminary data.</text>
</comment>
<keyword evidence="1" id="KW-0472">Membrane</keyword>
<keyword evidence="1" id="KW-1133">Transmembrane helix</keyword>
<accession>A0ABU1SLU3</accession>
<dbReference type="RefSeq" id="WP_162709739.1">
    <property type="nucleotide sequence ID" value="NZ_JAVDUP010000001.1"/>
</dbReference>
<name>A0ABU1SLU3_9HYPH</name>